<feature type="transmembrane region" description="Helical" evidence="8">
    <location>
        <begin position="335"/>
        <end position="355"/>
    </location>
</feature>
<dbReference type="PANTHER" id="PTHR42682">
    <property type="entry name" value="HYDROGENASE-4 COMPONENT F"/>
    <property type="match status" value="1"/>
</dbReference>
<dbReference type="InterPro" id="IPR052175">
    <property type="entry name" value="ComplexI-like_HydComp"/>
</dbReference>
<feature type="transmembrane region" description="Helical" evidence="8">
    <location>
        <begin position="66"/>
        <end position="91"/>
    </location>
</feature>
<sequence>MLTNYIFIPIAAAFIAYILNKRNRKAGAVITALVSAYLLLSLTALYGRWDITQSFNLSLMGYKIDFLLAVNPLSWLFAVMTAAISILIALFSINSQENFKFSSVFNLNFLIIIGSMIGIVFARDFLTLFIFWELMTWTSFYLISAGKKKMAGRAAYRYIILSAGAAYAFLMAAIFIFQQTGSFAFDSAAEFLVANSPAQSIMLLLVISLPFIVKAGIFPLHIWVKDAHGNAPKEFSPFLSGMMLKIGIYGMIVVFYQLSFFKIIENTIAYRGLPLLSYLFALLGAVTIITGTILAIRQEDMKKLVAYSSISQMGYIIIGIAIATPLGFSGSMLHLMNHLIFKSTIFLALAAVIYRTGTTKMYEMGGLIFRMPLTFAAYLTAIIALAGIPPTNGFISKWVIYQALIEKGYLFLAIAAFFGSIASFMYVFKPLSTVFLGQLKPQHQNIKEVPLLMKIPMLILILVIVLFGVFPGIQMNIINQISGYLGIETVNYTLYSIQGANGAWNSLLIFNIFSAGFIIALLLFSFAKKSKLVGLLDTYSSGEYITDAESYHYAYQYYRPFDRLFDNLAAKSLTDFYETLTKNLVRSGEGLRRALAAGKLQNYALYSVLLFVILAAVGWII</sequence>
<protein>
    <submittedName>
        <fullName evidence="10">NADH-quinone oxidoreductase subunit M</fullName>
    </submittedName>
</protein>
<feature type="transmembrane region" description="Helical" evidence="8">
    <location>
        <begin position="603"/>
        <end position="620"/>
    </location>
</feature>
<dbReference type="NCBIfam" id="NF006419">
    <property type="entry name" value="PRK08668.1"/>
    <property type="match status" value="1"/>
</dbReference>
<name>A0A1N6QPK6_9FIRM</name>
<evidence type="ECO:0000256" key="1">
    <source>
        <dbReference type="ARBA" id="ARBA00004651"/>
    </source>
</evidence>
<keyword evidence="3 7" id="KW-0812">Transmembrane</keyword>
<feature type="domain" description="NADH:quinone oxidoreductase/Mrp antiporter transmembrane" evidence="9">
    <location>
        <begin position="122"/>
        <end position="420"/>
    </location>
</feature>
<evidence type="ECO:0000256" key="8">
    <source>
        <dbReference type="SAM" id="Phobius"/>
    </source>
</evidence>
<keyword evidence="11" id="KW-1185">Reference proteome</keyword>
<evidence type="ECO:0000256" key="4">
    <source>
        <dbReference type="ARBA" id="ARBA00022989"/>
    </source>
</evidence>
<evidence type="ECO:0000256" key="7">
    <source>
        <dbReference type="RuleBase" id="RU000320"/>
    </source>
</evidence>
<gene>
    <name evidence="10" type="ORF">SAMN05421834_10225</name>
</gene>
<evidence type="ECO:0000313" key="11">
    <source>
        <dbReference type="Proteomes" id="UP000185669"/>
    </source>
</evidence>
<dbReference type="OrthoDB" id="9807568at2"/>
<dbReference type="GO" id="GO:0008137">
    <property type="term" value="F:NADH dehydrogenase (ubiquinone) activity"/>
    <property type="evidence" value="ECO:0007669"/>
    <property type="project" value="InterPro"/>
</dbReference>
<keyword evidence="4 8" id="KW-1133">Transmembrane helix</keyword>
<dbReference type="RefSeq" id="WP_076543706.1">
    <property type="nucleotide sequence ID" value="NZ_FTNC01000002.1"/>
</dbReference>
<feature type="transmembrane region" description="Helical" evidence="8">
    <location>
        <begin position="6"/>
        <end position="21"/>
    </location>
</feature>
<dbReference type="InterPro" id="IPR001750">
    <property type="entry name" value="ND/Mrp_TM"/>
</dbReference>
<feature type="transmembrane region" description="Helical" evidence="8">
    <location>
        <begin position="408"/>
        <end position="428"/>
    </location>
</feature>
<dbReference type="InterPro" id="IPR003918">
    <property type="entry name" value="NADH_UbQ_OxRdtase"/>
</dbReference>
<keyword evidence="5" id="KW-0560">Oxidoreductase</keyword>
<keyword evidence="2" id="KW-1003">Cell membrane</keyword>
<reference evidence="11" key="1">
    <citation type="submission" date="2017-01" db="EMBL/GenBank/DDBJ databases">
        <authorList>
            <person name="Varghese N."/>
            <person name="Submissions S."/>
        </authorList>
    </citation>
    <scope>NUCLEOTIDE SEQUENCE [LARGE SCALE GENOMIC DNA]</scope>
    <source>
        <strain evidence="11">ATCC 700103</strain>
    </source>
</reference>
<feature type="transmembrane region" description="Helical" evidence="8">
    <location>
        <begin position="449"/>
        <end position="470"/>
    </location>
</feature>
<evidence type="ECO:0000256" key="3">
    <source>
        <dbReference type="ARBA" id="ARBA00022692"/>
    </source>
</evidence>
<evidence type="ECO:0000259" key="9">
    <source>
        <dbReference type="Pfam" id="PF00361"/>
    </source>
</evidence>
<dbReference type="GO" id="GO:0005886">
    <property type="term" value="C:plasma membrane"/>
    <property type="evidence" value="ECO:0007669"/>
    <property type="project" value="UniProtKB-SubCell"/>
</dbReference>
<comment type="subcellular location">
    <subcellularLocation>
        <location evidence="1">Cell membrane</location>
        <topology evidence="1">Multi-pass membrane protein</topology>
    </subcellularLocation>
    <subcellularLocation>
        <location evidence="7">Membrane</location>
        <topology evidence="7">Multi-pass membrane protein</topology>
    </subcellularLocation>
</comment>
<feature type="transmembrane region" description="Helical" evidence="8">
    <location>
        <begin position="198"/>
        <end position="223"/>
    </location>
</feature>
<feature type="transmembrane region" description="Helical" evidence="8">
    <location>
        <begin position="158"/>
        <end position="178"/>
    </location>
</feature>
<dbReference type="STRING" id="56779.SAMN05421834_10225"/>
<proteinExistence type="predicted"/>
<feature type="transmembrane region" description="Helical" evidence="8">
    <location>
        <begin position="503"/>
        <end position="524"/>
    </location>
</feature>
<feature type="transmembrane region" description="Helical" evidence="8">
    <location>
        <begin position="235"/>
        <end position="256"/>
    </location>
</feature>
<keyword evidence="6 8" id="KW-0472">Membrane</keyword>
<evidence type="ECO:0000313" key="10">
    <source>
        <dbReference type="EMBL" id="SIQ18468.1"/>
    </source>
</evidence>
<evidence type="ECO:0000256" key="5">
    <source>
        <dbReference type="ARBA" id="ARBA00023002"/>
    </source>
</evidence>
<feature type="transmembrane region" description="Helical" evidence="8">
    <location>
        <begin position="276"/>
        <end position="297"/>
    </location>
</feature>
<dbReference type="AlphaFoldDB" id="A0A1N6QPK6"/>
<evidence type="ECO:0000256" key="2">
    <source>
        <dbReference type="ARBA" id="ARBA00022475"/>
    </source>
</evidence>
<feature type="transmembrane region" description="Helical" evidence="8">
    <location>
        <begin position="367"/>
        <end position="388"/>
    </location>
</feature>
<accession>A0A1N6QPK6</accession>
<evidence type="ECO:0000256" key="6">
    <source>
        <dbReference type="ARBA" id="ARBA00023136"/>
    </source>
</evidence>
<organism evidence="10 11">
    <name type="scientific">Halanaerobium kushneri</name>
    <dbReference type="NCBI Taxonomy" id="56779"/>
    <lineage>
        <taxon>Bacteria</taxon>
        <taxon>Bacillati</taxon>
        <taxon>Bacillota</taxon>
        <taxon>Clostridia</taxon>
        <taxon>Halanaerobiales</taxon>
        <taxon>Halanaerobiaceae</taxon>
        <taxon>Halanaerobium</taxon>
    </lineage>
</organism>
<dbReference type="GO" id="GO:0016491">
    <property type="term" value="F:oxidoreductase activity"/>
    <property type="evidence" value="ECO:0007669"/>
    <property type="project" value="UniProtKB-KW"/>
</dbReference>
<feature type="transmembrane region" description="Helical" evidence="8">
    <location>
        <begin position="28"/>
        <end position="46"/>
    </location>
</feature>
<dbReference type="PANTHER" id="PTHR42682:SF3">
    <property type="entry name" value="FORMATE HYDROGENLYASE SUBUNIT 3-RELATED"/>
    <property type="match status" value="1"/>
</dbReference>
<feature type="transmembrane region" description="Helical" evidence="8">
    <location>
        <begin position="304"/>
        <end position="323"/>
    </location>
</feature>
<dbReference type="PRINTS" id="PR01437">
    <property type="entry name" value="NUOXDRDTASE4"/>
</dbReference>
<feature type="transmembrane region" description="Helical" evidence="8">
    <location>
        <begin position="128"/>
        <end position="146"/>
    </location>
</feature>
<dbReference type="Pfam" id="PF00361">
    <property type="entry name" value="Proton_antipo_M"/>
    <property type="match status" value="1"/>
</dbReference>
<dbReference type="GO" id="GO:0042773">
    <property type="term" value="P:ATP synthesis coupled electron transport"/>
    <property type="evidence" value="ECO:0007669"/>
    <property type="project" value="InterPro"/>
</dbReference>
<dbReference type="EMBL" id="FTNC01000002">
    <property type="protein sequence ID" value="SIQ18468.1"/>
    <property type="molecule type" value="Genomic_DNA"/>
</dbReference>
<feature type="transmembrane region" description="Helical" evidence="8">
    <location>
        <begin position="103"/>
        <end position="122"/>
    </location>
</feature>
<dbReference type="Proteomes" id="UP000185669">
    <property type="component" value="Unassembled WGS sequence"/>
</dbReference>